<feature type="region of interest" description="Disordered" evidence="10">
    <location>
        <begin position="1"/>
        <end position="61"/>
    </location>
</feature>
<dbReference type="InterPro" id="IPR002523">
    <property type="entry name" value="MgTranspt_CorA/ZnTranspt_ZntB"/>
</dbReference>
<evidence type="ECO:0000256" key="8">
    <source>
        <dbReference type="ARBA" id="ARBA00023136"/>
    </source>
</evidence>
<feature type="transmembrane region" description="Helical" evidence="11">
    <location>
        <begin position="1195"/>
        <end position="1216"/>
    </location>
</feature>
<dbReference type="InterPro" id="IPR029058">
    <property type="entry name" value="AB_hydrolase_fold"/>
</dbReference>
<protein>
    <submittedName>
        <fullName evidence="12">Ankyrin repeat protein</fullName>
    </submittedName>
</protein>
<dbReference type="Gene3D" id="1.20.58.340">
    <property type="entry name" value="Magnesium transport protein CorA, transmembrane region"/>
    <property type="match status" value="1"/>
</dbReference>
<feature type="compositionally biased region" description="Acidic residues" evidence="10">
    <location>
        <begin position="645"/>
        <end position="658"/>
    </location>
</feature>
<feature type="compositionally biased region" description="Polar residues" evidence="10">
    <location>
        <begin position="37"/>
        <end position="46"/>
    </location>
</feature>
<feature type="coiled-coil region" evidence="9">
    <location>
        <begin position="1134"/>
        <end position="1168"/>
    </location>
</feature>
<dbReference type="OrthoDB" id="361039at2759"/>
<dbReference type="PANTHER" id="PTHR48182">
    <property type="entry name" value="PROTEIN SERAC1"/>
    <property type="match status" value="1"/>
</dbReference>
<feature type="transmembrane region" description="Helical" evidence="11">
    <location>
        <begin position="1228"/>
        <end position="1253"/>
    </location>
</feature>
<dbReference type="GO" id="GO:0005783">
    <property type="term" value="C:endoplasmic reticulum"/>
    <property type="evidence" value="ECO:0007669"/>
    <property type="project" value="UniProtKB-SubCell"/>
</dbReference>
<dbReference type="SUPFAM" id="SSF53474">
    <property type="entry name" value="alpha/beta-Hydrolases"/>
    <property type="match status" value="1"/>
</dbReference>
<dbReference type="GO" id="GO:0046873">
    <property type="term" value="F:metal ion transmembrane transporter activity"/>
    <property type="evidence" value="ECO:0007669"/>
    <property type="project" value="InterPro"/>
</dbReference>
<evidence type="ECO:0000256" key="9">
    <source>
        <dbReference type="SAM" id="Coils"/>
    </source>
</evidence>
<evidence type="ECO:0000256" key="4">
    <source>
        <dbReference type="ARBA" id="ARBA00022692"/>
    </source>
</evidence>
<organism evidence="12 13">
    <name type="scientific">Akanthomyces lecanii RCEF 1005</name>
    <dbReference type="NCBI Taxonomy" id="1081108"/>
    <lineage>
        <taxon>Eukaryota</taxon>
        <taxon>Fungi</taxon>
        <taxon>Dikarya</taxon>
        <taxon>Ascomycota</taxon>
        <taxon>Pezizomycotina</taxon>
        <taxon>Sordariomycetes</taxon>
        <taxon>Hypocreomycetidae</taxon>
        <taxon>Hypocreales</taxon>
        <taxon>Cordycipitaceae</taxon>
        <taxon>Akanthomyces</taxon>
        <taxon>Cordyceps confragosa</taxon>
    </lineage>
</organism>
<dbReference type="GO" id="GO:0005739">
    <property type="term" value="C:mitochondrion"/>
    <property type="evidence" value="ECO:0007669"/>
    <property type="project" value="UniProtKB-SubCell"/>
</dbReference>
<evidence type="ECO:0000256" key="10">
    <source>
        <dbReference type="SAM" id="MobiDB-lite"/>
    </source>
</evidence>
<reference evidence="12 13" key="1">
    <citation type="journal article" date="2016" name="Genome Biol. Evol.">
        <title>Divergent and convergent evolution of fungal pathogenicity.</title>
        <authorList>
            <person name="Shang Y."/>
            <person name="Xiao G."/>
            <person name="Zheng P."/>
            <person name="Cen K."/>
            <person name="Zhan S."/>
            <person name="Wang C."/>
        </authorList>
    </citation>
    <scope>NUCLEOTIDE SEQUENCE [LARGE SCALE GENOMIC DNA]</scope>
    <source>
        <strain evidence="12 13">RCEF 1005</strain>
    </source>
</reference>
<dbReference type="PANTHER" id="PTHR48182:SF2">
    <property type="entry name" value="PROTEIN SERAC1"/>
    <property type="match status" value="1"/>
</dbReference>
<dbReference type="SUPFAM" id="SSF144083">
    <property type="entry name" value="Magnesium transport protein CorA, transmembrane region"/>
    <property type="match status" value="1"/>
</dbReference>
<evidence type="ECO:0000256" key="5">
    <source>
        <dbReference type="ARBA" id="ARBA00022824"/>
    </source>
</evidence>
<feature type="region of interest" description="Disordered" evidence="10">
    <location>
        <begin position="884"/>
        <end position="915"/>
    </location>
</feature>
<dbReference type="Proteomes" id="UP000076881">
    <property type="component" value="Unassembled WGS sequence"/>
</dbReference>
<feature type="compositionally biased region" description="Polar residues" evidence="10">
    <location>
        <begin position="1"/>
        <end position="13"/>
    </location>
</feature>
<gene>
    <name evidence="12" type="ORF">LEL_08324</name>
</gene>
<dbReference type="GO" id="GO:0016020">
    <property type="term" value="C:membrane"/>
    <property type="evidence" value="ECO:0007669"/>
    <property type="project" value="UniProtKB-SubCell"/>
</dbReference>
<feature type="region of interest" description="Disordered" evidence="10">
    <location>
        <begin position="642"/>
        <end position="662"/>
    </location>
</feature>
<keyword evidence="13" id="KW-1185">Reference proteome</keyword>
<comment type="caution">
    <text evidence="12">The sequence shown here is derived from an EMBL/GenBank/DDBJ whole genome shotgun (WGS) entry which is preliminary data.</text>
</comment>
<evidence type="ECO:0000313" key="12">
    <source>
        <dbReference type="EMBL" id="OAA74743.1"/>
    </source>
</evidence>
<keyword evidence="9" id="KW-0175">Coiled coil</keyword>
<keyword evidence="5" id="KW-0256">Endoplasmic reticulum</keyword>
<accession>A0A168F6R1</accession>
<dbReference type="Gene3D" id="3.40.50.1820">
    <property type="entry name" value="alpha/beta hydrolase"/>
    <property type="match status" value="1"/>
</dbReference>
<dbReference type="EMBL" id="AZHF01000006">
    <property type="protein sequence ID" value="OAA74743.1"/>
    <property type="molecule type" value="Genomic_DNA"/>
</dbReference>
<dbReference type="InterPro" id="IPR052374">
    <property type="entry name" value="SERAC1"/>
</dbReference>
<dbReference type="Pfam" id="PF01544">
    <property type="entry name" value="CorA"/>
    <property type="match status" value="1"/>
</dbReference>
<proteinExistence type="predicted"/>
<evidence type="ECO:0000256" key="2">
    <source>
        <dbReference type="ARBA" id="ARBA00004173"/>
    </source>
</evidence>
<keyword evidence="4 11" id="KW-0812">Transmembrane</keyword>
<comment type="subcellular location">
    <subcellularLocation>
        <location evidence="3">Endoplasmic reticulum</location>
    </subcellularLocation>
    <subcellularLocation>
        <location evidence="1">Membrane</location>
        <topology evidence="1">Multi-pass membrane protein</topology>
    </subcellularLocation>
    <subcellularLocation>
        <location evidence="2">Mitochondrion</location>
    </subcellularLocation>
</comment>
<feature type="compositionally biased region" description="Polar residues" evidence="10">
    <location>
        <begin position="890"/>
        <end position="905"/>
    </location>
</feature>
<keyword evidence="8 11" id="KW-0472">Membrane</keyword>
<evidence type="ECO:0000256" key="7">
    <source>
        <dbReference type="ARBA" id="ARBA00023128"/>
    </source>
</evidence>
<evidence type="ECO:0000313" key="13">
    <source>
        <dbReference type="Proteomes" id="UP000076881"/>
    </source>
</evidence>
<evidence type="ECO:0000256" key="11">
    <source>
        <dbReference type="SAM" id="Phobius"/>
    </source>
</evidence>
<keyword evidence="6 11" id="KW-1133">Transmembrane helix</keyword>
<evidence type="ECO:0000256" key="3">
    <source>
        <dbReference type="ARBA" id="ARBA00004240"/>
    </source>
</evidence>
<keyword evidence="7" id="KW-0496">Mitochondrion</keyword>
<sequence length="1364" mass="152480">MTQSSDSPNSASAKGSLASPANVMTPQRLAREPSGLPEQQQLQPRESVSDERDSYEKPENIEVEKLDDFLLPLQKPVNDQDGERFLLDPAGDLTYDITTVDVVTVPCPGGDRLRTWNREGLLGRYFGAPSMRDAEVHGSSNSERPSTSWVRQGLRREANKARILLYAHPPLVEGTTLNRLAEELLQALHKLRTKEGGPQRPLLILGHSVGGLVAKMALVRASRDPKYEDMLDACYGVAFFGTPHQGSSYFAMRSLAGSVQRLLQLAAPLPETLTADLRVGNALLAHVDEDFKEIASDMRVWTFYETIDSRLSGRGAGGVTRTATGTDGKGEGDNVYFTAPLTSIKSAILGMRQERIFPLQSDHANVASFGRHNVPTMRLFLRQVAEQVEHADANIASSEGEQGTAHWKMPNLEQKVNVEIHGFFDDFIGGAGITAVRAWSTRLPLREFISKGPDECLNERLNEVDGSPGQGQFLKTRGRTSLAQVDRSVEHSPSPSRAIISVPPVMTVKDALGIDSKITGPVGVITPGSPVIHALSSVPAVPPASSPRSAPIGPITSPPFCAPSPPTRHAASVVQQNASPLLRAQIEQDLVIDRLSPPLRGRRASTTPALLSLSRSVSLGSDGGASRCRYRDFPPFSVRSRSAGGDEDIFSGEDEDLEPSPALPENIFGERVVFGSGGHRHEDVNAGVFLKPDAHAKKFTWIHLPYNNPAWVKSILQTLQVCSGKNLSHLYGPDFWATKHTRGRHSQHYAYFAKPGCYFTAPRALSPLSTSAVSPTMSPFTGDEGKYTCLFFPYLHFDTYKRLLRRRNLILQRLNQGRSRPVPNNVAKMDSLEMQVIWEYLGNDPPINCRRTLDQFGYPSLRDTRSRDDDQMLYKLTKERFGLHGHRQQLHSQGSSTRDGSNRSGNEGGNVGWKERLTRLRGQNEDQTGEEDVLNGNVLMVDQLWLWVINTKTVVTFFPKREGDPIEGPLFQQADLRDSIFNEVNVDLTRQCENALDLAALSVLHAVTVLLDRSSHPDLEIFRIFEEAISVLTEKLTSSLKEFRTEGVRDKTFDFEPVENRLRFIRARHKEEGRRAERENRDSTSALLELRDIEDELVTLLHLFERQSRVISSMHAIYARAELREHTVNGRLFLAEALKKVTEYIQQAEEMIRRVRDTRDDYDKLLQMVQRQAQVDEVRLSRLHADVAGAQNRSVMIFTVFTVIFLPLTFFTGLFGMNTQEWGGDNNLSLKTIGTIALPASVLLIVVSLVVAWSTTVRKLFNYVIRGFRRLQEYSYVFVWDPCLRVLHELVGYVSWRRSEADNEGEADGSRASGSGNGALRQEASDFWQRHRLERDRAYRIPEVNKRGVRKGWSVRAKKDNKAK</sequence>
<feature type="compositionally biased region" description="Basic and acidic residues" evidence="10">
    <location>
        <begin position="47"/>
        <end position="61"/>
    </location>
</feature>
<dbReference type="InterPro" id="IPR045863">
    <property type="entry name" value="CorA_TM1_TM2"/>
</dbReference>
<evidence type="ECO:0000256" key="1">
    <source>
        <dbReference type="ARBA" id="ARBA00004141"/>
    </source>
</evidence>
<name>A0A168F6R1_CORDF</name>
<evidence type="ECO:0000256" key="6">
    <source>
        <dbReference type="ARBA" id="ARBA00022989"/>
    </source>
</evidence>